<gene>
    <name evidence="2" type="ORF">V5799_004848</name>
</gene>
<proteinExistence type="predicted"/>
<feature type="region of interest" description="Disordered" evidence="1">
    <location>
        <begin position="1"/>
        <end position="23"/>
    </location>
</feature>
<comment type="caution">
    <text evidence="2">The sequence shown here is derived from an EMBL/GenBank/DDBJ whole genome shotgun (WGS) entry which is preliminary data.</text>
</comment>
<evidence type="ECO:0000313" key="3">
    <source>
        <dbReference type="Proteomes" id="UP001321473"/>
    </source>
</evidence>
<reference evidence="2 3" key="1">
    <citation type="journal article" date="2023" name="Arcadia Sci">
        <title>De novo assembly of a long-read Amblyomma americanum tick genome.</title>
        <authorList>
            <person name="Chou S."/>
            <person name="Poskanzer K.E."/>
            <person name="Rollins M."/>
            <person name="Thuy-Boun P.S."/>
        </authorList>
    </citation>
    <scope>NUCLEOTIDE SEQUENCE [LARGE SCALE GENOMIC DNA]</scope>
    <source>
        <strain evidence="2">F_SG_1</strain>
        <tissue evidence="2">Salivary glands</tissue>
    </source>
</reference>
<accession>A0AAQ4D4X8</accession>
<dbReference type="Proteomes" id="UP001321473">
    <property type="component" value="Unassembled WGS sequence"/>
</dbReference>
<protein>
    <submittedName>
        <fullName evidence="2">Uncharacterized protein</fullName>
    </submittedName>
</protein>
<dbReference type="EMBL" id="JARKHS020035147">
    <property type="protein sequence ID" value="KAK8757518.1"/>
    <property type="molecule type" value="Genomic_DNA"/>
</dbReference>
<keyword evidence="3" id="KW-1185">Reference proteome</keyword>
<sequence length="133" mass="14298">MDPDDAKAGLNQAPSRGEKLHLRRSPEWLGYPWQVTGGTVSVPTGSRGAGPCARRYDDLGATCSGSTEARSGGDVTKDVAELRSQEAEHVLSGTDTTSDAEREEEPSLYMIAFETMGNGRLRLSAQQEPCKVK</sequence>
<organism evidence="2 3">
    <name type="scientific">Amblyomma americanum</name>
    <name type="common">Lone star tick</name>
    <dbReference type="NCBI Taxonomy" id="6943"/>
    <lineage>
        <taxon>Eukaryota</taxon>
        <taxon>Metazoa</taxon>
        <taxon>Ecdysozoa</taxon>
        <taxon>Arthropoda</taxon>
        <taxon>Chelicerata</taxon>
        <taxon>Arachnida</taxon>
        <taxon>Acari</taxon>
        <taxon>Parasitiformes</taxon>
        <taxon>Ixodida</taxon>
        <taxon>Ixodoidea</taxon>
        <taxon>Ixodidae</taxon>
        <taxon>Amblyomminae</taxon>
        <taxon>Amblyomma</taxon>
    </lineage>
</organism>
<evidence type="ECO:0000313" key="2">
    <source>
        <dbReference type="EMBL" id="KAK8757518.1"/>
    </source>
</evidence>
<dbReference type="AlphaFoldDB" id="A0AAQ4D4X8"/>
<evidence type="ECO:0000256" key="1">
    <source>
        <dbReference type="SAM" id="MobiDB-lite"/>
    </source>
</evidence>
<name>A0AAQ4D4X8_AMBAM</name>